<evidence type="ECO:0000259" key="8">
    <source>
        <dbReference type="Pfam" id="PF16114"/>
    </source>
</evidence>
<dbReference type="AlphaFoldDB" id="A0A382BED1"/>
<dbReference type="InterPro" id="IPR032263">
    <property type="entry name" value="Citrate-bd"/>
</dbReference>
<dbReference type="SUPFAM" id="SSF51735">
    <property type="entry name" value="NAD(P)-binding Rossmann-fold domains"/>
    <property type="match status" value="1"/>
</dbReference>
<organism evidence="9">
    <name type="scientific">marine metagenome</name>
    <dbReference type="NCBI Taxonomy" id="408172"/>
    <lineage>
        <taxon>unclassified sequences</taxon>
        <taxon>metagenomes</taxon>
        <taxon>ecological metagenomes</taxon>
    </lineage>
</organism>
<dbReference type="EC" id="2.3.3.8" evidence="2"/>
<keyword evidence="5" id="KW-0547">Nucleotide-binding</keyword>
<dbReference type="GO" id="GO:0005829">
    <property type="term" value="C:cytosol"/>
    <property type="evidence" value="ECO:0007669"/>
    <property type="project" value="TreeGrafter"/>
</dbReference>
<dbReference type="PROSITE" id="PS00399">
    <property type="entry name" value="SUCCINYL_COA_LIG_2"/>
    <property type="match status" value="1"/>
</dbReference>
<accession>A0A382BED1</accession>
<dbReference type="GO" id="GO:0006085">
    <property type="term" value="P:acetyl-CoA biosynthetic process"/>
    <property type="evidence" value="ECO:0007669"/>
    <property type="project" value="TreeGrafter"/>
</dbReference>
<dbReference type="GO" id="GO:0003878">
    <property type="term" value="F:ATP citrate synthase activity"/>
    <property type="evidence" value="ECO:0007669"/>
    <property type="project" value="UniProtKB-EC"/>
</dbReference>
<gene>
    <name evidence="9" type="ORF">METZ01_LOCUS164457</name>
</gene>
<dbReference type="Gene3D" id="3.40.50.720">
    <property type="entry name" value="NAD(P)-binding Rossmann-like Domain"/>
    <property type="match status" value="1"/>
</dbReference>
<evidence type="ECO:0000256" key="2">
    <source>
        <dbReference type="ARBA" id="ARBA00012639"/>
    </source>
</evidence>
<dbReference type="Pfam" id="PF00285">
    <property type="entry name" value="Citrate_synt"/>
    <property type="match status" value="1"/>
</dbReference>
<feature type="domain" description="ATP-citrate synthase citrate-binding" evidence="8">
    <location>
        <begin position="5"/>
        <end position="91"/>
    </location>
</feature>
<sequence length="713" mass="79281">YTIDKPKILFIGGGIANFTDIKKTFSGVANAINKFKDEFISHNVSIYVRRGGPNYKEGLSLLKSVCEKNNIYSEMYGPEKFITDIVKIALNVDENLINEEEKNDEMLIDNIAIDIPIREYYGKKLFNNQSTCFIYGCQFKVGQRMLDFDYMSNRSKPSVVAFIDATKTRDMNTSLFWKNQEILIPILKSLDRAVKRFPKTEWLLNFASFRSAYDVTMKALNSKTIDKIAIIAEGIPENQTRKLIQKAQTLKKVIIGPATVGGIKPGNFRIGNTGGSLDNLYESKLYQNGCVSFVTKSGGLLNEMCRIISLSTNGVNECVSIGGDRYPGSNMVDHVCRFQDDESVKIILILGEVGGNQEIMVADLVKKGKITKPVIGWCIGTSATEFELNIQFGHAGASANNDIETAKFKNQYMKFCGINVPNTFEDLPKLLSNIYQSVGGIGIQSNYTPPPIPLDYKKALKEGIVRRPSSFFSSISNETGDELEYNGVPLSSIVNSGSNIGHVVGLLWFKKNFSKRLANYIELILMSVADHGPCTSGSQSTIIAARSGRDMVSSVSAGLLMISDRFGGALNKAGIYFYNAVKEGLTPLEFVTKMSKSKTLIMGIGHRYKNVNNPDKRVSILKKYIFDNYDSSDLKHTKFSLDVEKITLEKKNNLILNVDGFLSASLLDVFIAEGNFSVAEIETILEHELLNGFFIMARTCGLIGHWIDQKRLK</sequence>
<dbReference type="CDD" id="cd06100">
    <property type="entry name" value="CCL_ACL-C"/>
    <property type="match status" value="1"/>
</dbReference>
<keyword evidence="6" id="KW-0443">Lipid metabolism</keyword>
<dbReference type="InterPro" id="IPR002020">
    <property type="entry name" value="Citrate_synthase"/>
</dbReference>
<dbReference type="InterPro" id="IPR016102">
    <property type="entry name" value="Succinyl-CoA_synth-like"/>
</dbReference>
<feature type="non-terminal residue" evidence="9">
    <location>
        <position position="1"/>
    </location>
</feature>
<dbReference type="SUPFAM" id="SSF48256">
    <property type="entry name" value="Citrate synthase"/>
    <property type="match status" value="1"/>
</dbReference>
<reference evidence="9" key="1">
    <citation type="submission" date="2018-05" db="EMBL/GenBank/DDBJ databases">
        <authorList>
            <person name="Lanie J.A."/>
            <person name="Ng W.-L."/>
            <person name="Kazmierczak K.M."/>
            <person name="Andrzejewski T.M."/>
            <person name="Davidsen T.M."/>
            <person name="Wayne K.J."/>
            <person name="Tettelin H."/>
            <person name="Glass J.I."/>
            <person name="Rusch D."/>
            <person name="Podicherti R."/>
            <person name="Tsui H.-C.T."/>
            <person name="Winkler M.E."/>
        </authorList>
    </citation>
    <scope>NUCLEOTIDE SEQUENCE</scope>
</reference>
<keyword evidence="3" id="KW-0963">Cytoplasm</keyword>
<evidence type="ECO:0000256" key="4">
    <source>
        <dbReference type="ARBA" id="ARBA00022516"/>
    </source>
</evidence>
<dbReference type="EMBL" id="UINC01029226">
    <property type="protein sequence ID" value="SVB11603.1"/>
    <property type="molecule type" value="Genomic_DNA"/>
</dbReference>
<evidence type="ECO:0000256" key="3">
    <source>
        <dbReference type="ARBA" id="ARBA00022490"/>
    </source>
</evidence>
<evidence type="ECO:0000256" key="5">
    <source>
        <dbReference type="ARBA" id="ARBA00022741"/>
    </source>
</evidence>
<dbReference type="PANTHER" id="PTHR23118:SF42">
    <property type="entry name" value="ATP-CITRATE SYNTHASE"/>
    <property type="match status" value="1"/>
</dbReference>
<evidence type="ECO:0000313" key="9">
    <source>
        <dbReference type="EMBL" id="SVB11603.1"/>
    </source>
</evidence>
<name>A0A382BED1_9ZZZZ</name>
<dbReference type="Gene3D" id="1.10.230.10">
    <property type="entry name" value="Cytochrome P450-Terp, domain 2"/>
    <property type="match status" value="1"/>
</dbReference>
<dbReference type="Pfam" id="PF16114">
    <property type="entry name" value="Citrate_bind"/>
    <property type="match status" value="1"/>
</dbReference>
<feature type="non-terminal residue" evidence="9">
    <location>
        <position position="713"/>
    </location>
</feature>
<evidence type="ECO:0000259" key="7">
    <source>
        <dbReference type="Pfam" id="PF00549"/>
    </source>
</evidence>
<dbReference type="GO" id="GO:0006633">
    <property type="term" value="P:fatty acid biosynthetic process"/>
    <property type="evidence" value="ECO:0007669"/>
    <property type="project" value="TreeGrafter"/>
</dbReference>
<dbReference type="InterPro" id="IPR036291">
    <property type="entry name" value="NAD(P)-bd_dom_sf"/>
</dbReference>
<keyword evidence="4" id="KW-0444">Lipid biosynthesis</keyword>
<comment type="subcellular location">
    <subcellularLocation>
        <location evidence="1">Cytoplasm</location>
    </subcellularLocation>
</comment>
<proteinExistence type="predicted"/>
<dbReference type="Pfam" id="PF00549">
    <property type="entry name" value="Ligase_CoA"/>
    <property type="match status" value="1"/>
</dbReference>
<dbReference type="InterPro" id="IPR017440">
    <property type="entry name" value="Cit_synth/succinyl-CoA_lig_AS"/>
</dbReference>
<dbReference type="Gene3D" id="3.40.50.261">
    <property type="entry name" value="Succinyl-CoA synthetase domains"/>
    <property type="match status" value="2"/>
</dbReference>
<evidence type="ECO:0000256" key="1">
    <source>
        <dbReference type="ARBA" id="ARBA00004496"/>
    </source>
</evidence>
<dbReference type="PANTHER" id="PTHR23118">
    <property type="entry name" value="ATP-CITRATE SYNTHASE"/>
    <property type="match status" value="1"/>
</dbReference>
<protein>
    <recommendedName>
        <fullName evidence="2">ATP citrate synthase</fullName>
        <ecNumber evidence="2">2.3.3.8</ecNumber>
    </recommendedName>
</protein>
<dbReference type="InterPro" id="IPR016143">
    <property type="entry name" value="Citrate_synth-like_sm_a-sub"/>
</dbReference>
<dbReference type="InterPro" id="IPR036969">
    <property type="entry name" value="Citrate_synthase_sf"/>
</dbReference>
<dbReference type="InterPro" id="IPR005811">
    <property type="entry name" value="SUCC_ACL_C"/>
</dbReference>
<dbReference type="GO" id="GO:0000166">
    <property type="term" value="F:nucleotide binding"/>
    <property type="evidence" value="ECO:0007669"/>
    <property type="project" value="UniProtKB-KW"/>
</dbReference>
<feature type="domain" description="ATP-citrate synthase/succinyl-CoA ligase C-terminal" evidence="7">
    <location>
        <begin position="295"/>
        <end position="413"/>
    </location>
</feature>
<evidence type="ECO:0000256" key="6">
    <source>
        <dbReference type="ARBA" id="ARBA00023098"/>
    </source>
</evidence>